<evidence type="ECO:0008006" key="3">
    <source>
        <dbReference type="Google" id="ProtNLM"/>
    </source>
</evidence>
<gene>
    <name evidence="1" type="ORF">SPHINGO8BC_51441</name>
</gene>
<name>A0A654D070_SPHMU</name>
<dbReference type="Proteomes" id="UP000432350">
    <property type="component" value="Unassembled WGS sequence"/>
</dbReference>
<proteinExistence type="predicted"/>
<evidence type="ECO:0000313" key="1">
    <source>
        <dbReference type="EMBL" id="VXC99229.1"/>
    </source>
</evidence>
<sequence length="145" mass="15917">MAIKGLKGAQNMINGKVKKYRKGIRDLVRTTGEHIQSASKLGAPPMIDNLIHGQIVSNQNGYGYVVQVNEMPGAGLMRNMPVYLEFGTGLYAANYVKTLPLEWQKAALKYYINGKGSTKTHAYLQPAWVTATSGFVEKVKGVLRS</sequence>
<dbReference type="RefSeq" id="WP_159332840.1">
    <property type="nucleotide sequence ID" value="NZ_LR733857.1"/>
</dbReference>
<reference evidence="1 2" key="1">
    <citation type="submission" date="2019-10" db="EMBL/GenBank/DDBJ databases">
        <authorList>
            <person name="Karimi E."/>
        </authorList>
    </citation>
    <scope>NUCLEOTIDE SEQUENCE [LARGE SCALE GENOMIC DNA]</scope>
    <source>
        <strain evidence="1">Sphingobacterium sp. 8BC</strain>
    </source>
</reference>
<evidence type="ECO:0000313" key="2">
    <source>
        <dbReference type="Proteomes" id="UP000432350"/>
    </source>
</evidence>
<dbReference type="EMBL" id="CABWMV010000024">
    <property type="protein sequence ID" value="VXC99229.1"/>
    <property type="molecule type" value="Genomic_DNA"/>
</dbReference>
<protein>
    <recommendedName>
        <fullName evidence="3">HK97 gp10 family phage protein</fullName>
    </recommendedName>
</protein>
<dbReference type="AlphaFoldDB" id="A0A654D070"/>
<organism evidence="1 2">
    <name type="scientific">Sphingobacterium multivorum</name>
    <dbReference type="NCBI Taxonomy" id="28454"/>
    <lineage>
        <taxon>Bacteria</taxon>
        <taxon>Pseudomonadati</taxon>
        <taxon>Bacteroidota</taxon>
        <taxon>Sphingobacteriia</taxon>
        <taxon>Sphingobacteriales</taxon>
        <taxon>Sphingobacteriaceae</taxon>
        <taxon>Sphingobacterium</taxon>
    </lineage>
</organism>
<accession>A0A654D070</accession>